<evidence type="ECO:0000313" key="4">
    <source>
        <dbReference type="EMBL" id="CAB5030241.1"/>
    </source>
</evidence>
<accession>A0A6J7A5F8</accession>
<protein>
    <submittedName>
        <fullName evidence="2">Unannotated protein</fullName>
    </submittedName>
</protein>
<proteinExistence type="predicted"/>
<gene>
    <name evidence="2" type="ORF">UFOPK3164_00906</name>
    <name evidence="3" type="ORF">UFOPK3427_00238</name>
    <name evidence="4" type="ORF">UFOPK4112_01567</name>
</gene>
<dbReference type="AlphaFoldDB" id="A0A6J7A5F8"/>
<dbReference type="InterPro" id="IPR032466">
    <property type="entry name" value="Metal_Hydrolase"/>
</dbReference>
<evidence type="ECO:0000313" key="2">
    <source>
        <dbReference type="EMBL" id="CAB4828135.1"/>
    </source>
</evidence>
<dbReference type="GO" id="GO:0016812">
    <property type="term" value="F:hydrolase activity, acting on carbon-nitrogen (but not peptide) bonds, in cyclic amides"/>
    <property type="evidence" value="ECO:0007669"/>
    <property type="project" value="TreeGrafter"/>
</dbReference>
<dbReference type="GO" id="GO:0005829">
    <property type="term" value="C:cytosol"/>
    <property type="evidence" value="ECO:0007669"/>
    <property type="project" value="TreeGrafter"/>
</dbReference>
<evidence type="ECO:0000313" key="3">
    <source>
        <dbReference type="EMBL" id="CAB4861927.1"/>
    </source>
</evidence>
<dbReference type="EMBL" id="CAFBPM010000020">
    <property type="protein sequence ID" value="CAB5030241.1"/>
    <property type="molecule type" value="Genomic_DNA"/>
</dbReference>
<dbReference type="InterPro" id="IPR050378">
    <property type="entry name" value="Metallo-dep_Hydrolases_sf"/>
</dbReference>
<dbReference type="InterPro" id="IPR013108">
    <property type="entry name" value="Amidohydro_3"/>
</dbReference>
<organism evidence="2">
    <name type="scientific">freshwater metagenome</name>
    <dbReference type="NCBI Taxonomy" id="449393"/>
    <lineage>
        <taxon>unclassified sequences</taxon>
        <taxon>metagenomes</taxon>
        <taxon>ecological metagenomes</taxon>
    </lineage>
</organism>
<evidence type="ECO:0000259" key="1">
    <source>
        <dbReference type="Pfam" id="PF07969"/>
    </source>
</evidence>
<reference evidence="2" key="1">
    <citation type="submission" date="2020-05" db="EMBL/GenBank/DDBJ databases">
        <authorList>
            <person name="Chiriac C."/>
            <person name="Salcher M."/>
            <person name="Ghai R."/>
            <person name="Kavagutti S V."/>
        </authorList>
    </citation>
    <scope>NUCLEOTIDE SEQUENCE</scope>
</reference>
<dbReference type="PANTHER" id="PTHR11647:SF1">
    <property type="entry name" value="COLLAPSIN RESPONSE MEDIATOR PROTEIN"/>
    <property type="match status" value="1"/>
</dbReference>
<feature type="domain" description="Amidohydrolase 3" evidence="1">
    <location>
        <begin position="45"/>
        <end position="557"/>
    </location>
</feature>
<dbReference type="EMBL" id="CAFBLT010000001">
    <property type="protein sequence ID" value="CAB4861927.1"/>
    <property type="molecule type" value="Genomic_DNA"/>
</dbReference>
<dbReference type="SUPFAM" id="SSF51556">
    <property type="entry name" value="Metallo-dependent hydrolases"/>
    <property type="match status" value="1"/>
</dbReference>
<dbReference type="Gene3D" id="3.20.20.140">
    <property type="entry name" value="Metal-dependent hydrolases"/>
    <property type="match status" value="1"/>
</dbReference>
<sequence length="582" mass="62672">MFDLLIRGGTVVDGTGSKRRVTDVAITDGIVVALGDLAGSPATTTIDATGLLVTPGWVDIHTHYDGQVTWDQELAPSSWHGVTTVVTGNCGVGFAPAHPDKHDWLIGLMEGVEDIPGTALAEGITWEWESFPEYLDALEPRSWTMDIGTQISHGAVRSYVMGDAGARNEPASPQEIESMKQIVKEAIDAGALGFSTSRTIAHRAIDGEPVPGTFAAEDELFGIGSALGELKSGVFELAPMGVAGEDIVSAPQEMAWMRKLSSSIERPVTFALLQVDPAPGLWKDMLDASLDAVQEGADLWPQVAGRPTGILTGFHTTFCLFDQIPAYQAITATNPSHEELLEALSDPSVRQAITSFTPEDATAAMLFEGAFEKTYVLGDPPQYEPGPERSLAGLALRNKVTPLEVAYDAMMENDGWGLLYLPILNYSDGNLDSTYAMLQHPRAALGLGDGGAHVGTICDSSMPTFMLTHWVRDRSRGERFELEWVVKKQTHDTAELYGLHDRGTLEVGMLGDVNIIDFDNLALETPTVENDLPAGGRRLLQRARGYVATIKRGTVTYENGVATGAYPGHLIRGTQNAPHLVH</sequence>
<dbReference type="PANTHER" id="PTHR11647">
    <property type="entry name" value="HYDRANTOINASE/DIHYDROPYRIMIDINASE FAMILY MEMBER"/>
    <property type="match status" value="1"/>
</dbReference>
<name>A0A6J7A5F8_9ZZZZ</name>
<dbReference type="EMBL" id="CAFABE010000036">
    <property type="protein sequence ID" value="CAB4828135.1"/>
    <property type="molecule type" value="Genomic_DNA"/>
</dbReference>
<dbReference type="SUPFAM" id="SSF51338">
    <property type="entry name" value="Composite domain of metallo-dependent hydrolases"/>
    <property type="match status" value="1"/>
</dbReference>
<dbReference type="Pfam" id="PF07969">
    <property type="entry name" value="Amidohydro_3"/>
    <property type="match status" value="1"/>
</dbReference>
<dbReference type="InterPro" id="IPR011059">
    <property type="entry name" value="Metal-dep_hydrolase_composite"/>
</dbReference>